<evidence type="ECO:0000313" key="3">
    <source>
        <dbReference type="Proteomes" id="UP000305792"/>
    </source>
</evidence>
<dbReference type="InterPro" id="IPR005039">
    <property type="entry name" value="Ant_C"/>
</dbReference>
<organism evidence="2 3">
    <name type="scientific">Glycomyces paridis</name>
    <dbReference type="NCBI Taxonomy" id="2126555"/>
    <lineage>
        <taxon>Bacteria</taxon>
        <taxon>Bacillati</taxon>
        <taxon>Actinomycetota</taxon>
        <taxon>Actinomycetes</taxon>
        <taxon>Glycomycetales</taxon>
        <taxon>Glycomycetaceae</taxon>
        <taxon>Glycomyces</taxon>
    </lineage>
</organism>
<evidence type="ECO:0000313" key="2">
    <source>
        <dbReference type="EMBL" id="THV26565.1"/>
    </source>
</evidence>
<dbReference type="Proteomes" id="UP000305792">
    <property type="component" value="Unassembled WGS sequence"/>
</dbReference>
<sequence length="245" mass="27083">MPILGYGDWQRVRDVVERAVVSCRLAGGDPDAEFTRVVLASDEPGGLERRDLRFTRRAACFIALNGDPRKPAIAAARAYFAIDTGDTGTEGALDEIEAARRYLAALESKRDLQVKLADLAPDAASWQVLASANGDFSVADAAKILSRDAAIEVGQTRLFQRLRDINWTFRQSGDGAWRAYQRSIDGGWLSELPQSHYHPRTGELVLDPPRLRVTAKGLAELRRRLTESALVRERSAGSRPEDNRP</sequence>
<accession>A0A4S8PAJ3</accession>
<dbReference type="Pfam" id="PF03374">
    <property type="entry name" value="ANT"/>
    <property type="match status" value="1"/>
</dbReference>
<evidence type="ECO:0000259" key="1">
    <source>
        <dbReference type="Pfam" id="PF03374"/>
    </source>
</evidence>
<dbReference type="OrthoDB" id="9812611at2"/>
<feature type="domain" description="Antirepressor protein C-terminal" evidence="1">
    <location>
        <begin position="115"/>
        <end position="227"/>
    </location>
</feature>
<reference evidence="2 3" key="1">
    <citation type="journal article" date="2018" name="Int. J. Syst. Evol. Microbiol.">
        <title>Glycomyces paridis sp. nov., isolated from the medicinal plant Paris polyphylla.</title>
        <authorList>
            <person name="Fang X.M."/>
            <person name="Bai J.L."/>
            <person name="Su J."/>
            <person name="Zhao L.L."/>
            <person name="Liu H.Y."/>
            <person name="Ma B.P."/>
            <person name="Zhang Y.Q."/>
            <person name="Yu L.Y."/>
        </authorList>
    </citation>
    <scope>NUCLEOTIDE SEQUENCE [LARGE SCALE GENOMIC DNA]</scope>
    <source>
        <strain evidence="2 3">CPCC 204357</strain>
    </source>
</reference>
<comment type="caution">
    <text evidence="2">The sequence shown here is derived from an EMBL/GenBank/DDBJ whole genome shotgun (WGS) entry which is preliminary data.</text>
</comment>
<gene>
    <name evidence="2" type="ORF">E9998_17950</name>
</gene>
<keyword evidence="3" id="KW-1185">Reference proteome</keyword>
<dbReference type="EMBL" id="STGX01000014">
    <property type="protein sequence ID" value="THV26565.1"/>
    <property type="molecule type" value="Genomic_DNA"/>
</dbReference>
<dbReference type="GO" id="GO:0003677">
    <property type="term" value="F:DNA binding"/>
    <property type="evidence" value="ECO:0007669"/>
    <property type="project" value="InterPro"/>
</dbReference>
<dbReference type="AlphaFoldDB" id="A0A4S8PAJ3"/>
<name>A0A4S8PAJ3_9ACTN</name>
<protein>
    <recommendedName>
        <fullName evidence="1">Antirepressor protein C-terminal domain-containing protein</fullName>
    </recommendedName>
</protein>
<proteinExistence type="predicted"/>